<evidence type="ECO:0000313" key="2">
    <source>
        <dbReference type="EMBL" id="MYD89703.1"/>
    </source>
</evidence>
<feature type="transmembrane region" description="Helical" evidence="1">
    <location>
        <begin position="14"/>
        <end position="35"/>
    </location>
</feature>
<accession>A0A6B1DSP6</accession>
<organism evidence="2">
    <name type="scientific">Caldilineaceae bacterium SB0662_bin_9</name>
    <dbReference type="NCBI Taxonomy" id="2605258"/>
    <lineage>
        <taxon>Bacteria</taxon>
        <taxon>Bacillati</taxon>
        <taxon>Chloroflexota</taxon>
        <taxon>Caldilineae</taxon>
        <taxon>Caldilineales</taxon>
        <taxon>Caldilineaceae</taxon>
    </lineage>
</organism>
<keyword evidence="1" id="KW-0472">Membrane</keyword>
<protein>
    <submittedName>
        <fullName evidence="2">Uncharacterized protein</fullName>
    </submittedName>
</protein>
<gene>
    <name evidence="2" type="ORF">F4Y08_05100</name>
</gene>
<feature type="transmembrane region" description="Helical" evidence="1">
    <location>
        <begin position="42"/>
        <end position="63"/>
    </location>
</feature>
<keyword evidence="1" id="KW-1133">Transmembrane helix</keyword>
<comment type="caution">
    <text evidence="2">The sequence shown here is derived from an EMBL/GenBank/DDBJ whole genome shotgun (WGS) entry which is preliminary data.</text>
</comment>
<keyword evidence="1" id="KW-0812">Transmembrane</keyword>
<sequence length="165" mass="17444">MAIAVRSSGLDDTYLTWSAFAALLISAAVTALQAFQFRRFGAGYIVLTCPAALFIGIMVATVTSAGPSTFASLMVVCCVIQIALARWLPNAAPNLYAGCYGDGDHADRRQRAAHRVRQRSEPAGGFSILSSLVELGGLVPKTINGAENRFVPLGVPRLAPDTSRC</sequence>
<dbReference type="EMBL" id="VXPY01000032">
    <property type="protein sequence ID" value="MYD89703.1"/>
    <property type="molecule type" value="Genomic_DNA"/>
</dbReference>
<evidence type="ECO:0000256" key="1">
    <source>
        <dbReference type="SAM" id="Phobius"/>
    </source>
</evidence>
<feature type="transmembrane region" description="Helical" evidence="1">
    <location>
        <begin position="69"/>
        <end position="88"/>
    </location>
</feature>
<proteinExistence type="predicted"/>
<dbReference type="AlphaFoldDB" id="A0A6B1DSP6"/>
<reference evidence="2" key="1">
    <citation type="submission" date="2019-09" db="EMBL/GenBank/DDBJ databases">
        <title>Characterisation of the sponge microbiome using genome-centric metagenomics.</title>
        <authorList>
            <person name="Engelberts J.P."/>
            <person name="Robbins S.J."/>
            <person name="De Goeij J.M."/>
            <person name="Aranda M."/>
            <person name="Bell S.C."/>
            <person name="Webster N.S."/>
        </authorList>
    </citation>
    <scope>NUCLEOTIDE SEQUENCE</scope>
    <source>
        <strain evidence="2">SB0662_bin_9</strain>
    </source>
</reference>
<name>A0A6B1DSP6_9CHLR</name>